<keyword evidence="6" id="KW-1185">Reference proteome</keyword>
<dbReference type="Pfam" id="PF01494">
    <property type="entry name" value="FAD_binding_3"/>
    <property type="match status" value="1"/>
</dbReference>
<dbReference type="InterPro" id="IPR036188">
    <property type="entry name" value="FAD/NAD-bd_sf"/>
</dbReference>
<dbReference type="EMBL" id="KZ305031">
    <property type="protein sequence ID" value="PIA47755.1"/>
    <property type="molecule type" value="Genomic_DNA"/>
</dbReference>
<keyword evidence="2" id="KW-0503">Monooxygenase</keyword>
<dbReference type="PANTHER" id="PTHR45934">
    <property type="entry name" value="FAD/NAD(P)-BINDING OXIDOREDUCTASE FAMILY PROTEIN"/>
    <property type="match status" value="1"/>
</dbReference>
<comment type="similarity">
    <text evidence="3">Belongs to the 3-hydroxybenzoate 6-hydroxylase family.</text>
</comment>
<name>A0A2G5DW97_AQUCA</name>
<keyword evidence="1" id="KW-0560">Oxidoreductase</keyword>
<dbReference type="Gene3D" id="3.50.50.60">
    <property type="entry name" value="FAD/NAD(P)-binding domain"/>
    <property type="match status" value="1"/>
</dbReference>
<dbReference type="AlphaFoldDB" id="A0A2G5DW97"/>
<organism evidence="5 6">
    <name type="scientific">Aquilegia coerulea</name>
    <name type="common">Rocky mountain columbine</name>
    <dbReference type="NCBI Taxonomy" id="218851"/>
    <lineage>
        <taxon>Eukaryota</taxon>
        <taxon>Viridiplantae</taxon>
        <taxon>Streptophyta</taxon>
        <taxon>Embryophyta</taxon>
        <taxon>Tracheophyta</taxon>
        <taxon>Spermatophyta</taxon>
        <taxon>Magnoliopsida</taxon>
        <taxon>Ranunculales</taxon>
        <taxon>Ranunculaceae</taxon>
        <taxon>Thalictroideae</taxon>
        <taxon>Aquilegia</taxon>
    </lineage>
</organism>
<dbReference type="InterPro" id="IPR044560">
    <property type="entry name" value="MOase"/>
</dbReference>
<dbReference type="GO" id="GO:0071949">
    <property type="term" value="F:FAD binding"/>
    <property type="evidence" value="ECO:0007669"/>
    <property type="project" value="InterPro"/>
</dbReference>
<reference evidence="5 6" key="1">
    <citation type="submission" date="2017-09" db="EMBL/GenBank/DDBJ databases">
        <title>WGS assembly of Aquilegia coerulea Goldsmith.</title>
        <authorList>
            <person name="Hodges S."/>
            <person name="Kramer E."/>
            <person name="Nordborg M."/>
            <person name="Tomkins J."/>
            <person name="Borevitz J."/>
            <person name="Derieg N."/>
            <person name="Yan J."/>
            <person name="Mihaltcheva S."/>
            <person name="Hayes R.D."/>
            <person name="Rokhsar D."/>
        </authorList>
    </citation>
    <scope>NUCLEOTIDE SEQUENCE [LARGE SCALE GENOMIC DNA]</scope>
    <source>
        <strain evidence="6">cv. Goldsmith</strain>
    </source>
</reference>
<dbReference type="PANTHER" id="PTHR45934:SF1">
    <property type="entry name" value="OS04G0423100 PROTEIN"/>
    <property type="match status" value="1"/>
</dbReference>
<evidence type="ECO:0000256" key="1">
    <source>
        <dbReference type="ARBA" id="ARBA00023002"/>
    </source>
</evidence>
<dbReference type="PRINTS" id="PR00420">
    <property type="entry name" value="RNGMNOXGNASE"/>
</dbReference>
<evidence type="ECO:0000313" key="6">
    <source>
        <dbReference type="Proteomes" id="UP000230069"/>
    </source>
</evidence>
<feature type="domain" description="FAD-binding" evidence="4">
    <location>
        <begin position="5"/>
        <end position="350"/>
    </location>
</feature>
<evidence type="ECO:0000256" key="3">
    <source>
        <dbReference type="ARBA" id="ARBA00024018"/>
    </source>
</evidence>
<proteinExistence type="inferred from homology"/>
<dbReference type="OrthoDB" id="1878542at2759"/>
<dbReference type="InterPro" id="IPR002938">
    <property type="entry name" value="FAD-bd"/>
</dbReference>
<dbReference type="STRING" id="218851.A0A2G5DW97"/>
<sequence length="414" mass="45103">MEIEQDVVIIGGGIAGLATALALKRIGIQSLVLEKSSDLRTTGAALSLFPNAWLALDALGVSHKLTSIYTPLERGYVTNVSNGTVQEILYFGKDRNVSPTAVHRKALLEALSEELPAHAIRYSSKLSSIETVNHEGSPAVLHLEDGAIIKAKVVIGCDGVHSVVARWLGLKDPIHSGRYAARGLSVFPEGHGLKHVAQQSVNASIRAGFAPLNDKEIYWFFVYKATPNKDENLTRASPEAIVKSGLDMLAGFPSIFLDVVQQSDLATVTLAPLMFRVPWDLLLKDMYKDNITVAGDAMHPTTPDLGQGGCSSLEDAVVLARHIGNSFILNGKIDSRALKGYVMERRFHSSLLITMSYLSGRVQQGGSGWFMKFLRDRVFYKFFGLLAGYIVNHNCGKLPGMLLTSAERNTKKLE</sequence>
<dbReference type="Proteomes" id="UP000230069">
    <property type="component" value="Unassembled WGS sequence"/>
</dbReference>
<dbReference type="InParanoid" id="A0A2G5DW97"/>
<gene>
    <name evidence="5" type="ORF">AQUCO_01400393v1</name>
</gene>
<dbReference type="GO" id="GO:0004497">
    <property type="term" value="F:monooxygenase activity"/>
    <property type="evidence" value="ECO:0007669"/>
    <property type="project" value="UniProtKB-KW"/>
</dbReference>
<accession>A0A2G5DW97</accession>
<dbReference type="SUPFAM" id="SSF51905">
    <property type="entry name" value="FAD/NAD(P)-binding domain"/>
    <property type="match status" value="1"/>
</dbReference>
<evidence type="ECO:0000259" key="4">
    <source>
        <dbReference type="Pfam" id="PF01494"/>
    </source>
</evidence>
<evidence type="ECO:0000256" key="2">
    <source>
        <dbReference type="ARBA" id="ARBA00023033"/>
    </source>
</evidence>
<protein>
    <recommendedName>
        <fullName evidence="4">FAD-binding domain-containing protein</fullName>
    </recommendedName>
</protein>
<evidence type="ECO:0000313" key="5">
    <source>
        <dbReference type="EMBL" id="PIA47755.1"/>
    </source>
</evidence>